<dbReference type="PANTHER" id="PTHR22916:SF3">
    <property type="entry name" value="UDP-GLCNAC:BETAGAL BETA-1,3-N-ACETYLGLUCOSAMINYLTRANSFERASE-LIKE PROTEIN 1"/>
    <property type="match status" value="1"/>
</dbReference>
<evidence type="ECO:0000313" key="4">
    <source>
        <dbReference type="Proteomes" id="UP000198825"/>
    </source>
</evidence>
<dbReference type="CDD" id="cd00761">
    <property type="entry name" value="Glyco_tranf_GTA_type"/>
    <property type="match status" value="1"/>
</dbReference>
<dbReference type="InterPro" id="IPR001173">
    <property type="entry name" value="Glyco_trans_2-like"/>
</dbReference>
<gene>
    <name evidence="3" type="ORF">SAMN04488544_4066</name>
</gene>
<dbReference type="SUPFAM" id="SSF53448">
    <property type="entry name" value="Nucleotide-diphospho-sugar transferases"/>
    <property type="match status" value="1"/>
</dbReference>
<dbReference type="RefSeq" id="WP_091078803.1">
    <property type="nucleotide sequence ID" value="NZ_LT629799.1"/>
</dbReference>
<organism evidence="3 4">
    <name type="scientific">Microlunatus sagamiharensis</name>
    <dbReference type="NCBI Taxonomy" id="546874"/>
    <lineage>
        <taxon>Bacteria</taxon>
        <taxon>Bacillati</taxon>
        <taxon>Actinomycetota</taxon>
        <taxon>Actinomycetes</taxon>
        <taxon>Propionibacteriales</taxon>
        <taxon>Propionibacteriaceae</taxon>
        <taxon>Microlunatus</taxon>
    </lineage>
</organism>
<proteinExistence type="predicted"/>
<dbReference type="GO" id="GO:0016758">
    <property type="term" value="F:hexosyltransferase activity"/>
    <property type="evidence" value="ECO:0007669"/>
    <property type="project" value="UniProtKB-ARBA"/>
</dbReference>
<feature type="domain" description="Glycosyltransferase 2-like" evidence="2">
    <location>
        <begin position="16"/>
        <end position="147"/>
    </location>
</feature>
<dbReference type="STRING" id="546874.SAMN04488544_4066"/>
<dbReference type="InterPro" id="IPR029044">
    <property type="entry name" value="Nucleotide-diphossugar_trans"/>
</dbReference>
<name>A0A1H2NHS6_9ACTN</name>
<protein>
    <submittedName>
        <fullName evidence="3">Glycosyl transferase family 2</fullName>
    </submittedName>
</protein>
<keyword evidence="4" id="KW-1185">Reference proteome</keyword>
<keyword evidence="3" id="KW-0808">Transferase</keyword>
<reference evidence="4" key="1">
    <citation type="submission" date="2016-10" db="EMBL/GenBank/DDBJ databases">
        <authorList>
            <person name="Varghese N."/>
            <person name="Submissions S."/>
        </authorList>
    </citation>
    <scope>NUCLEOTIDE SEQUENCE [LARGE SCALE GENOMIC DNA]</scope>
    <source>
        <strain evidence="4">DSM 21743</strain>
    </source>
</reference>
<dbReference type="Pfam" id="PF00535">
    <property type="entry name" value="Glycos_transf_2"/>
    <property type="match status" value="1"/>
</dbReference>
<feature type="compositionally biased region" description="Basic and acidic residues" evidence="1">
    <location>
        <begin position="415"/>
        <end position="428"/>
    </location>
</feature>
<dbReference type="AlphaFoldDB" id="A0A1H2NHS6"/>
<evidence type="ECO:0000313" key="3">
    <source>
        <dbReference type="EMBL" id="SDV04924.1"/>
    </source>
</evidence>
<dbReference type="Gene3D" id="3.90.550.10">
    <property type="entry name" value="Spore Coat Polysaccharide Biosynthesis Protein SpsA, Chain A"/>
    <property type="match status" value="1"/>
</dbReference>
<sequence length="428" mass="47161">MSADVIEVQAPSRLFTVGIPVFNGRALLRACLESVVGSSIAHERFEVLLADDGSSEPETLAILEEFTQRYAAEPGFLRVISLGVNSGGAARPRNRILDEARGEYVFFVDADDTIGREALERVAAVLSVRPADWVALHQVMVNGRGAGATVSQDEVEVPRQRALSTLTVHKVFRRAEIERQGLRFDEGLPSGQDIAFAFSYIVNASRFLMLGNYAYYYLTQHSGNPDEPVHLSRTARTAEALIAKNHRILASMLGDLGRSTLTDREKTRILREVVLPRVLLRQRYLTSIADSEPEAGERALRDLAALLADPVVALVRPDSLTKGLRPEHLDAVRRVDLPALREALAEVPPPPPPKAVVTRAERWRGRGRRLVDVSRGLLGHRQVAAELATLRHALTELEAAQRRLEAEVQALGGRTSDEPGPDRSTLRE</sequence>
<dbReference type="OrthoDB" id="2676521at2"/>
<evidence type="ECO:0000259" key="2">
    <source>
        <dbReference type="Pfam" id="PF00535"/>
    </source>
</evidence>
<dbReference type="Proteomes" id="UP000198825">
    <property type="component" value="Chromosome I"/>
</dbReference>
<dbReference type="EMBL" id="LT629799">
    <property type="protein sequence ID" value="SDV04924.1"/>
    <property type="molecule type" value="Genomic_DNA"/>
</dbReference>
<dbReference type="PANTHER" id="PTHR22916">
    <property type="entry name" value="GLYCOSYLTRANSFERASE"/>
    <property type="match status" value="1"/>
</dbReference>
<feature type="region of interest" description="Disordered" evidence="1">
    <location>
        <begin position="408"/>
        <end position="428"/>
    </location>
</feature>
<evidence type="ECO:0000256" key="1">
    <source>
        <dbReference type="SAM" id="MobiDB-lite"/>
    </source>
</evidence>
<accession>A0A1H2NHS6</accession>